<dbReference type="GO" id="GO:0016020">
    <property type="term" value="C:membrane"/>
    <property type="evidence" value="ECO:0007669"/>
    <property type="project" value="UniProtKB-SubCell"/>
</dbReference>
<comment type="subcellular location">
    <subcellularLocation>
        <location evidence="1">Membrane</location>
    </subcellularLocation>
</comment>
<reference evidence="13" key="1">
    <citation type="submission" date="2017-02" db="UniProtKB">
        <authorList>
            <consortium name="WormBaseParasite"/>
        </authorList>
    </citation>
    <scope>IDENTIFICATION</scope>
</reference>
<proteinExistence type="inferred from homology"/>
<evidence type="ECO:0000256" key="9">
    <source>
        <dbReference type="RuleBase" id="RU361185"/>
    </source>
</evidence>
<dbReference type="Pfam" id="PF00088">
    <property type="entry name" value="Trefoil"/>
    <property type="match status" value="1"/>
</dbReference>
<dbReference type="SUPFAM" id="SSF51011">
    <property type="entry name" value="Glycosyl hydrolase domain"/>
    <property type="match status" value="1"/>
</dbReference>
<evidence type="ECO:0000313" key="13">
    <source>
        <dbReference type="WBParaSite" id="SMUV_0000732001-mRNA-1"/>
    </source>
</evidence>
<keyword evidence="5" id="KW-1015">Disulfide bond</keyword>
<evidence type="ECO:0000313" key="12">
    <source>
        <dbReference type="Proteomes" id="UP000046393"/>
    </source>
</evidence>
<dbReference type="InterPro" id="IPR000519">
    <property type="entry name" value="P_trefoil_dom"/>
</dbReference>
<comment type="similarity">
    <text evidence="2 9">Belongs to the glycosyl hydrolase 31 family.</text>
</comment>
<evidence type="ECO:0000256" key="8">
    <source>
        <dbReference type="PROSITE-ProRule" id="PRU00779"/>
    </source>
</evidence>
<accession>A0A0N5ARH1</accession>
<dbReference type="Proteomes" id="UP000046393">
    <property type="component" value="Unplaced"/>
</dbReference>
<name>A0A0N5ARH1_9BILA</name>
<feature type="domain" description="P-type" evidence="11">
    <location>
        <begin position="16"/>
        <end position="64"/>
    </location>
</feature>
<keyword evidence="10" id="KW-0732">Signal</keyword>
<dbReference type="InterPro" id="IPR048395">
    <property type="entry name" value="Glyco_hydro_31_C"/>
</dbReference>
<evidence type="ECO:0000256" key="4">
    <source>
        <dbReference type="ARBA" id="ARBA00023136"/>
    </source>
</evidence>
<evidence type="ECO:0000259" key="11">
    <source>
        <dbReference type="PROSITE" id="PS51448"/>
    </source>
</evidence>
<dbReference type="PROSITE" id="PS51448">
    <property type="entry name" value="P_TREFOIL_2"/>
    <property type="match status" value="1"/>
</dbReference>
<dbReference type="Gene3D" id="2.60.40.1180">
    <property type="entry name" value="Golgi alpha-mannosidase II"/>
    <property type="match status" value="1"/>
</dbReference>
<dbReference type="Gene3D" id="2.60.40.1760">
    <property type="entry name" value="glycosyl hydrolase (family 31)"/>
    <property type="match status" value="1"/>
</dbReference>
<dbReference type="PROSITE" id="PS00129">
    <property type="entry name" value="GLYCOSYL_HYDROL_F31_1"/>
    <property type="match status" value="1"/>
</dbReference>
<dbReference type="STRING" id="451379.A0A0N5ARH1"/>
<dbReference type="InterPro" id="IPR017853">
    <property type="entry name" value="GH"/>
</dbReference>
<dbReference type="GO" id="GO:0004558">
    <property type="term" value="F:alpha-1,4-glucosidase activity"/>
    <property type="evidence" value="ECO:0007669"/>
    <property type="project" value="TreeGrafter"/>
</dbReference>
<keyword evidence="6" id="KW-0325">Glycoprotein</keyword>
<protein>
    <submittedName>
        <fullName evidence="13">P-type domain-containing protein</fullName>
    </submittedName>
</protein>
<dbReference type="InterPro" id="IPR011013">
    <property type="entry name" value="Gal_mutarotase_sf_dom"/>
</dbReference>
<feature type="signal peptide" evidence="10">
    <location>
        <begin position="1"/>
        <end position="19"/>
    </location>
</feature>
<dbReference type="InterPro" id="IPR030458">
    <property type="entry name" value="Glyco_hydro_31_AS"/>
</dbReference>
<evidence type="ECO:0000256" key="5">
    <source>
        <dbReference type="ARBA" id="ARBA00023157"/>
    </source>
</evidence>
<keyword evidence="3 9" id="KW-0378">Hydrolase</keyword>
<dbReference type="InterPro" id="IPR013780">
    <property type="entry name" value="Glyco_hydro_b"/>
</dbReference>
<evidence type="ECO:0000256" key="1">
    <source>
        <dbReference type="ARBA" id="ARBA00004370"/>
    </source>
</evidence>
<evidence type="ECO:0000256" key="3">
    <source>
        <dbReference type="ARBA" id="ARBA00022801"/>
    </source>
</evidence>
<dbReference type="CDD" id="cd06602">
    <property type="entry name" value="GH31_MGAM_SI_GAA"/>
    <property type="match status" value="1"/>
</dbReference>
<comment type="caution">
    <text evidence="8">Lacks conserved residue(s) required for the propagation of feature annotation.</text>
</comment>
<dbReference type="CDD" id="cd14752">
    <property type="entry name" value="GH31_N"/>
    <property type="match status" value="1"/>
</dbReference>
<evidence type="ECO:0000256" key="6">
    <source>
        <dbReference type="ARBA" id="ARBA00023180"/>
    </source>
</evidence>
<evidence type="ECO:0000256" key="2">
    <source>
        <dbReference type="ARBA" id="ARBA00007806"/>
    </source>
</evidence>
<dbReference type="Pfam" id="PF01055">
    <property type="entry name" value="Glyco_hydro_31_2nd"/>
    <property type="match status" value="1"/>
</dbReference>
<dbReference type="WBParaSite" id="SMUV_0000732001-mRNA-1">
    <property type="protein sequence ID" value="SMUV_0000732001-mRNA-1"/>
    <property type="gene ID" value="SMUV_0000732001"/>
</dbReference>
<sequence>MRILAILFFLLSVTGTAVSSEYFNRVDCFPEPDVTAEKCTQRKCQWDPPGCDAPENTPPCYFPTTTGYTHVREETEDSNTVYILKRNIDLAENSKNPPNPYVNDDEREDDLKVSTSYYGPALRVRIEPNGDGKRYEPTSVLLDQKLSVENELHFKVIETDSIFSFTVERNSTGARLWDTSIGGMLFADQYIQIATLLPTDKMYGWGENAHQTLKHDFSKYKTWGMFGRDQPPQSVGEQTLNLYGVQPFYMALESDHKAHGVFILNANAQEVTTGPNSHFVYRTIGGILDIFFLPGPTPEEVVKQFEMLVGKPFMPAYFALGFQLSRYGYKDLDDMKAAVDRTINAGIPLEVPYADIDYMMHFTDFTLSERVGPKMASANSYNNLPKGFQQLGEYTKEIHSKGMKLFLMFDVGIDVTSPPFKRALEQGANFIQWPENNSVPKDVQSMYSTTNNTDFMLGVVWPNNHCAFPDFLDPENNTAEWWISEFREYHKNISFDGIWIDMNEPAVFGTNLDNPWYFTDPDHPYKIKPIYCNFTDNLKKYDYPKFKTHNVYVYDDDTLLLSDKTLCMRAKTNRGEQLLYDTKSLYALYEARYTHKALELVIGKRGAIITRANYPGIGQYSGHWLGDNNATWSDLLTSIVGIQEYNIFGIPYIGSDICGFHGNTTEELCLRWHQLGAFYTFSRNHNGKPYIKQDPAQWESVKSATKKAYNFRYRYLPYLYSLHFDAHLNGGSVIRPVFFEFPDDEKTHSLGMQFMWGKAMMIIPVYTEGDTSVEGYLPESSFWYSLRDDDYGYQVPNTQTNFSAKLDEMIPVFIRGSFNP</sequence>
<dbReference type="Gene3D" id="4.10.110.10">
    <property type="entry name" value="Spasmolytic Protein, domain 1"/>
    <property type="match status" value="1"/>
</dbReference>
<dbReference type="AlphaFoldDB" id="A0A0N5ARH1"/>
<dbReference type="Gene3D" id="3.20.20.80">
    <property type="entry name" value="Glycosidases"/>
    <property type="match status" value="1"/>
</dbReference>
<dbReference type="GO" id="GO:0030246">
    <property type="term" value="F:carbohydrate binding"/>
    <property type="evidence" value="ECO:0007669"/>
    <property type="project" value="InterPro"/>
</dbReference>
<evidence type="ECO:0000256" key="10">
    <source>
        <dbReference type="SAM" id="SignalP"/>
    </source>
</evidence>
<dbReference type="SUPFAM" id="SSF74650">
    <property type="entry name" value="Galactose mutarotase-like"/>
    <property type="match status" value="1"/>
</dbReference>
<feature type="chain" id="PRO_5005893438" evidence="10">
    <location>
        <begin position="20"/>
        <end position="820"/>
    </location>
</feature>
<evidence type="ECO:0000256" key="7">
    <source>
        <dbReference type="ARBA" id="ARBA00023295"/>
    </source>
</evidence>
<dbReference type="InterPro" id="IPR000322">
    <property type="entry name" value="Glyco_hydro_31_TIM"/>
</dbReference>
<dbReference type="Pfam" id="PF21365">
    <property type="entry name" value="Glyco_hydro_31_3rd"/>
    <property type="match status" value="1"/>
</dbReference>
<organism evidence="12 13">
    <name type="scientific">Syphacia muris</name>
    <dbReference type="NCBI Taxonomy" id="451379"/>
    <lineage>
        <taxon>Eukaryota</taxon>
        <taxon>Metazoa</taxon>
        <taxon>Ecdysozoa</taxon>
        <taxon>Nematoda</taxon>
        <taxon>Chromadorea</taxon>
        <taxon>Rhabditida</taxon>
        <taxon>Spirurina</taxon>
        <taxon>Oxyuridomorpha</taxon>
        <taxon>Oxyuroidea</taxon>
        <taxon>Oxyuridae</taxon>
        <taxon>Syphacia</taxon>
    </lineage>
</organism>
<dbReference type="InterPro" id="IPR044913">
    <property type="entry name" value="P_trefoil_dom_sf"/>
</dbReference>
<dbReference type="GO" id="GO:0005975">
    <property type="term" value="P:carbohydrate metabolic process"/>
    <property type="evidence" value="ECO:0007669"/>
    <property type="project" value="InterPro"/>
</dbReference>
<keyword evidence="12" id="KW-1185">Reference proteome</keyword>
<dbReference type="SMART" id="SM00018">
    <property type="entry name" value="PD"/>
    <property type="match status" value="1"/>
</dbReference>
<dbReference type="SUPFAM" id="SSF51445">
    <property type="entry name" value="(Trans)glycosidases"/>
    <property type="match status" value="1"/>
</dbReference>
<dbReference type="PANTHER" id="PTHR22762">
    <property type="entry name" value="ALPHA-GLUCOSIDASE"/>
    <property type="match status" value="1"/>
</dbReference>
<keyword evidence="7 9" id="KW-0326">Glycosidase</keyword>
<dbReference type="CDD" id="cd00111">
    <property type="entry name" value="Trefoil"/>
    <property type="match status" value="1"/>
</dbReference>
<dbReference type="PANTHER" id="PTHR22762:SF133">
    <property type="entry name" value="P-TYPE DOMAIN-CONTAINING PROTEIN"/>
    <property type="match status" value="1"/>
</dbReference>
<keyword evidence="4" id="KW-0472">Membrane</keyword>